<name>Q16WB6_AEDAE</name>
<dbReference type="Proteomes" id="UP000682892">
    <property type="component" value="Chromosome 3"/>
</dbReference>
<protein>
    <submittedName>
        <fullName evidence="1">AAEL009270-PA</fullName>
    </submittedName>
</protein>
<dbReference type="AlphaFoldDB" id="Q16WB6"/>
<sequence>MHMRRYQSYLRKRFDVYEIPDSKISKNCRPYKATFLFNLEIHDFLLKNKQVEHKLCLVLLNGFSLRVVINIVRESRSSTKSSLKWMVSWKGKNGQRWITLQMSDEEMRWTSFGDLCLECPLAW</sequence>
<reference evidence="1" key="2">
    <citation type="journal article" date="2007" name="Science">
        <title>Genome sequence of Aedes aegypti, a major arbovirus vector.</title>
        <authorList>
            <person name="Nene V."/>
            <person name="Wortman J.R."/>
            <person name="Lawson D."/>
            <person name="Haas B."/>
            <person name="Kodira C."/>
            <person name="Tu Z.J."/>
            <person name="Loftus B."/>
            <person name="Xi Z."/>
            <person name="Megy K."/>
            <person name="Grabherr M."/>
            <person name="Ren Q."/>
            <person name="Zdobnov E.M."/>
            <person name="Lobo N.F."/>
            <person name="Campbell K.S."/>
            <person name="Brown S.E."/>
            <person name="Bonaldo M.F."/>
            <person name="Zhu J."/>
            <person name="Sinkins S.P."/>
            <person name="Hogenkamp D.G."/>
            <person name="Amedeo P."/>
            <person name="Arensburger P."/>
            <person name="Atkinson P.W."/>
            <person name="Bidwell S."/>
            <person name="Biedler J."/>
            <person name="Birney E."/>
            <person name="Bruggner R.V."/>
            <person name="Costas J."/>
            <person name="Coy M.R."/>
            <person name="Crabtree J."/>
            <person name="Crawford M."/>
            <person name="Debruyn B."/>
            <person name="Decaprio D."/>
            <person name="Eiglmeier K."/>
            <person name="Eisenstadt E."/>
            <person name="El-Dorry H."/>
            <person name="Gelbart W.M."/>
            <person name="Gomes S.L."/>
            <person name="Hammond M."/>
            <person name="Hannick L.I."/>
            <person name="Hogan J.R."/>
            <person name="Holmes M.H."/>
            <person name="Jaffe D."/>
            <person name="Johnston J.S."/>
            <person name="Kennedy R.C."/>
            <person name="Koo H."/>
            <person name="Kravitz S."/>
            <person name="Kriventseva E.V."/>
            <person name="Kulp D."/>
            <person name="Labutti K."/>
            <person name="Lee E."/>
            <person name="Li S."/>
            <person name="Lovin D.D."/>
            <person name="Mao C."/>
            <person name="Mauceli E."/>
            <person name="Menck C.F."/>
            <person name="Miller J.R."/>
            <person name="Montgomery P."/>
            <person name="Mori A."/>
            <person name="Nascimento A.L."/>
            <person name="Naveira H.F."/>
            <person name="Nusbaum C."/>
            <person name="O'leary S."/>
            <person name="Orvis J."/>
            <person name="Pertea M."/>
            <person name="Quesneville H."/>
            <person name="Reidenbach K.R."/>
            <person name="Rogers Y.H."/>
            <person name="Roth C.W."/>
            <person name="Schneider J.R."/>
            <person name="Schatz M."/>
            <person name="Shumway M."/>
            <person name="Stanke M."/>
            <person name="Stinson E.O."/>
            <person name="Tubio J.M."/>
            <person name="Vanzee J.P."/>
            <person name="Verjovski-Almeida S."/>
            <person name="Werner D."/>
            <person name="White O."/>
            <person name="Wyder S."/>
            <person name="Zeng Q."/>
            <person name="Zhao Q."/>
            <person name="Zhao Y."/>
            <person name="Hill C.A."/>
            <person name="Raikhel A.S."/>
            <person name="Soares M.B."/>
            <person name="Knudson D.L."/>
            <person name="Lee N.H."/>
            <person name="Galagan J."/>
            <person name="Salzberg S.L."/>
            <person name="Paulsen I.T."/>
            <person name="Dimopoulos G."/>
            <person name="Collins F.H."/>
            <person name="Birren B."/>
            <person name="Fraser-Liggett C.M."/>
            <person name="Severson D.W."/>
        </authorList>
    </citation>
    <scope>NUCLEOTIDE SEQUENCE [LARGE SCALE GENOMIC DNA]</scope>
    <source>
        <strain evidence="1">Liverpool</strain>
    </source>
</reference>
<dbReference type="PaxDb" id="7159-AAEL009270-PA"/>
<evidence type="ECO:0000313" key="1">
    <source>
        <dbReference type="EMBL" id="EAT38869.1"/>
    </source>
</evidence>
<dbReference type="EMBL" id="CH477571">
    <property type="protein sequence ID" value="EAT38869.1"/>
    <property type="molecule type" value="Genomic_DNA"/>
</dbReference>
<accession>Q16WB6</accession>
<evidence type="ECO:0000313" key="2">
    <source>
        <dbReference type="Proteomes" id="UP000682892"/>
    </source>
</evidence>
<dbReference type="HOGENOM" id="CLU_2017081_0_0_1"/>
<reference evidence="1" key="1">
    <citation type="submission" date="2005-10" db="EMBL/GenBank/DDBJ databases">
        <authorList>
            <person name="Loftus B.J."/>
            <person name="Nene V.M."/>
            <person name="Hannick L.I."/>
            <person name="Bidwell S."/>
            <person name="Haas B."/>
            <person name="Amedeo P."/>
            <person name="Orvis J."/>
            <person name="Wortman J.R."/>
            <person name="White O.R."/>
            <person name="Salzberg S."/>
            <person name="Shumway M."/>
            <person name="Koo H."/>
            <person name="Zhao Y."/>
            <person name="Holmes M."/>
            <person name="Miller J."/>
            <person name="Schatz M."/>
            <person name="Pop M."/>
            <person name="Pai G."/>
            <person name="Utterback T."/>
            <person name="Rogers Y.-H."/>
            <person name="Kravitz S."/>
            <person name="Fraser C.M."/>
        </authorList>
    </citation>
    <scope>NUCLEOTIDE SEQUENCE</scope>
    <source>
        <strain evidence="1">Liverpool</strain>
    </source>
</reference>
<reference evidence="1" key="3">
    <citation type="submission" date="2012-09" db="EMBL/GenBank/DDBJ databases">
        <authorList>
            <consortium name="VectorBase"/>
        </authorList>
    </citation>
    <scope>NUCLEOTIDE SEQUENCE</scope>
    <source>
        <strain evidence="1">Liverpool</strain>
    </source>
</reference>
<organism evidence="1 2">
    <name type="scientific">Aedes aegypti</name>
    <name type="common">Yellowfever mosquito</name>
    <name type="synonym">Culex aegypti</name>
    <dbReference type="NCBI Taxonomy" id="7159"/>
    <lineage>
        <taxon>Eukaryota</taxon>
        <taxon>Metazoa</taxon>
        <taxon>Ecdysozoa</taxon>
        <taxon>Arthropoda</taxon>
        <taxon>Hexapoda</taxon>
        <taxon>Insecta</taxon>
        <taxon>Pterygota</taxon>
        <taxon>Neoptera</taxon>
        <taxon>Endopterygota</taxon>
        <taxon>Diptera</taxon>
        <taxon>Nematocera</taxon>
        <taxon>Culicoidea</taxon>
        <taxon>Culicidae</taxon>
        <taxon>Culicinae</taxon>
        <taxon>Aedini</taxon>
        <taxon>Aedes</taxon>
        <taxon>Stegomyia</taxon>
    </lineage>
</organism>
<proteinExistence type="predicted"/>
<gene>
    <name evidence="1" type="ORF">AaeL_AAEL009270</name>
</gene>